<gene>
    <name evidence="2" type="ORF">TrVE_jg11863</name>
</gene>
<dbReference type="AlphaFoldDB" id="A0A9W7CC73"/>
<keyword evidence="3" id="KW-1185">Reference proteome</keyword>
<proteinExistence type="predicted"/>
<organism evidence="2 3">
    <name type="scientific">Triparma verrucosa</name>
    <dbReference type="NCBI Taxonomy" id="1606542"/>
    <lineage>
        <taxon>Eukaryota</taxon>
        <taxon>Sar</taxon>
        <taxon>Stramenopiles</taxon>
        <taxon>Ochrophyta</taxon>
        <taxon>Bolidophyceae</taxon>
        <taxon>Parmales</taxon>
        <taxon>Triparmaceae</taxon>
        <taxon>Triparma</taxon>
    </lineage>
</organism>
<comment type="caution">
    <text evidence="2">The sequence shown here is derived from an EMBL/GenBank/DDBJ whole genome shotgun (WGS) entry which is preliminary data.</text>
</comment>
<feature type="compositionally biased region" description="Basic and acidic residues" evidence="1">
    <location>
        <begin position="84"/>
        <end position="94"/>
    </location>
</feature>
<reference evidence="3" key="1">
    <citation type="journal article" date="2023" name="Commun. Biol.">
        <title>Genome analysis of Parmales, the sister group of diatoms, reveals the evolutionary specialization of diatoms from phago-mixotrophs to photoautotrophs.</title>
        <authorList>
            <person name="Ban H."/>
            <person name="Sato S."/>
            <person name="Yoshikawa S."/>
            <person name="Yamada K."/>
            <person name="Nakamura Y."/>
            <person name="Ichinomiya M."/>
            <person name="Sato N."/>
            <person name="Blanc-Mathieu R."/>
            <person name="Endo H."/>
            <person name="Kuwata A."/>
            <person name="Ogata H."/>
        </authorList>
    </citation>
    <scope>NUCLEOTIDE SEQUENCE [LARGE SCALE GENOMIC DNA]</scope>
    <source>
        <strain evidence="3">NIES 3699</strain>
    </source>
</reference>
<evidence type="ECO:0000313" key="2">
    <source>
        <dbReference type="EMBL" id="GMI03501.1"/>
    </source>
</evidence>
<evidence type="ECO:0000313" key="3">
    <source>
        <dbReference type="Proteomes" id="UP001165160"/>
    </source>
</evidence>
<name>A0A9W7CC73_9STRA</name>
<evidence type="ECO:0000256" key="1">
    <source>
        <dbReference type="SAM" id="MobiDB-lite"/>
    </source>
</evidence>
<protein>
    <submittedName>
        <fullName evidence="2">Uncharacterized protein</fullName>
    </submittedName>
</protein>
<accession>A0A9W7CC73</accession>
<dbReference type="EMBL" id="BRXX01000302">
    <property type="protein sequence ID" value="GMI03501.1"/>
    <property type="molecule type" value="Genomic_DNA"/>
</dbReference>
<feature type="compositionally biased region" description="Polar residues" evidence="1">
    <location>
        <begin position="47"/>
        <end position="62"/>
    </location>
</feature>
<feature type="region of interest" description="Disordered" evidence="1">
    <location>
        <begin position="47"/>
        <end position="94"/>
    </location>
</feature>
<dbReference type="Proteomes" id="UP001165160">
    <property type="component" value="Unassembled WGS sequence"/>
</dbReference>
<sequence length="94" mass="10490">MLRRKNVIKTVQSGPNKRTKTNPKHNGGNVTFSSYYPETTVYNESIGLTPSSTGLTPSNSRSYDLPGGYYESQGDYGCPRHSPMKKDKRLEKST</sequence>
<feature type="region of interest" description="Disordered" evidence="1">
    <location>
        <begin position="1"/>
        <end position="34"/>
    </location>
</feature>